<keyword evidence="4" id="KW-0547">Nucleotide-binding</keyword>
<proteinExistence type="predicted"/>
<protein>
    <recommendedName>
        <fullName evidence="1">D-glycero-beta-D-manno-heptose 1-phosphate adenylyltransferase</fullName>
        <ecNumber evidence="1">2.7.7.70</ecNumber>
    </recommendedName>
</protein>
<dbReference type="Proteomes" id="UP000179243">
    <property type="component" value="Unassembled WGS sequence"/>
</dbReference>
<dbReference type="GO" id="GO:0016779">
    <property type="term" value="F:nucleotidyltransferase activity"/>
    <property type="evidence" value="ECO:0007669"/>
    <property type="project" value="UniProtKB-KW"/>
</dbReference>
<dbReference type="PANTHER" id="PTHR43793">
    <property type="entry name" value="FAD SYNTHASE"/>
    <property type="match status" value="1"/>
</dbReference>
<dbReference type="GO" id="GO:0005975">
    <property type="term" value="P:carbohydrate metabolic process"/>
    <property type="evidence" value="ECO:0007669"/>
    <property type="project" value="InterPro"/>
</dbReference>
<dbReference type="InterPro" id="IPR050385">
    <property type="entry name" value="Archaeal_FAD_synthase"/>
</dbReference>
<dbReference type="InterPro" id="IPR014729">
    <property type="entry name" value="Rossmann-like_a/b/a_fold"/>
</dbReference>
<dbReference type="EMBL" id="MFYX01000110">
    <property type="protein sequence ID" value="OGK02294.1"/>
    <property type="molecule type" value="Genomic_DNA"/>
</dbReference>
<evidence type="ECO:0000256" key="4">
    <source>
        <dbReference type="ARBA" id="ARBA00022741"/>
    </source>
</evidence>
<organism evidence="9 10">
    <name type="scientific">Candidatus Raymondbacteria bacterium RIFOXYD12_FULL_49_13</name>
    <dbReference type="NCBI Taxonomy" id="1817890"/>
    <lineage>
        <taxon>Bacteria</taxon>
        <taxon>Raymondiibacteriota</taxon>
    </lineage>
</organism>
<evidence type="ECO:0000313" key="9">
    <source>
        <dbReference type="EMBL" id="OGK02294.1"/>
    </source>
</evidence>
<dbReference type="AlphaFoldDB" id="A0A1F7F6J8"/>
<sequence>MDNKVATLQGVLSAVAAARSRDKKIVTTNGCFDILHAGHVRYLEEAKAMGDMLIVGVNSDASVCALKGEGRPLNTQAHRAAVLAGLQAVDLVFIFDERDPISFLSQIRPDVHVKGGDYTGVRLPEQDIVEENGGRVAIVAMVPGISTTALVAKIKETRCN</sequence>
<evidence type="ECO:0000313" key="10">
    <source>
        <dbReference type="Proteomes" id="UP000179243"/>
    </source>
</evidence>
<accession>A0A1F7F6J8</accession>
<reference evidence="9 10" key="1">
    <citation type="journal article" date="2016" name="Nat. Commun.">
        <title>Thousands of microbial genomes shed light on interconnected biogeochemical processes in an aquifer system.</title>
        <authorList>
            <person name="Anantharaman K."/>
            <person name="Brown C.T."/>
            <person name="Hug L.A."/>
            <person name="Sharon I."/>
            <person name="Castelle C.J."/>
            <person name="Probst A.J."/>
            <person name="Thomas B.C."/>
            <person name="Singh A."/>
            <person name="Wilkins M.J."/>
            <person name="Karaoz U."/>
            <person name="Brodie E.L."/>
            <person name="Williams K.H."/>
            <person name="Hubbard S.S."/>
            <person name="Banfield J.F."/>
        </authorList>
    </citation>
    <scope>NUCLEOTIDE SEQUENCE [LARGE SCALE GENOMIC DNA]</scope>
</reference>
<dbReference type="EC" id="2.7.7.70" evidence="1"/>
<dbReference type="PANTHER" id="PTHR43793:SF2">
    <property type="entry name" value="BIFUNCTIONAL PROTEIN HLDE"/>
    <property type="match status" value="1"/>
</dbReference>
<dbReference type="NCBIfam" id="TIGR00125">
    <property type="entry name" value="cyt_tran_rel"/>
    <property type="match status" value="1"/>
</dbReference>
<evidence type="ECO:0000259" key="8">
    <source>
        <dbReference type="Pfam" id="PF01467"/>
    </source>
</evidence>
<dbReference type="SUPFAM" id="SSF52374">
    <property type="entry name" value="Nucleotidylyl transferase"/>
    <property type="match status" value="1"/>
</dbReference>
<keyword evidence="2" id="KW-0808">Transferase</keyword>
<evidence type="ECO:0000256" key="1">
    <source>
        <dbReference type="ARBA" id="ARBA00012519"/>
    </source>
</evidence>
<dbReference type="Pfam" id="PF01467">
    <property type="entry name" value="CTP_transf_like"/>
    <property type="match status" value="1"/>
</dbReference>
<dbReference type="NCBIfam" id="TIGR02199">
    <property type="entry name" value="rfaE_dom_II"/>
    <property type="match status" value="1"/>
</dbReference>
<evidence type="ECO:0000256" key="2">
    <source>
        <dbReference type="ARBA" id="ARBA00022679"/>
    </source>
</evidence>
<dbReference type="InterPro" id="IPR011914">
    <property type="entry name" value="RfaE_dom_II"/>
</dbReference>
<evidence type="ECO:0000256" key="6">
    <source>
        <dbReference type="ARBA" id="ARBA00023277"/>
    </source>
</evidence>
<evidence type="ECO:0000256" key="3">
    <source>
        <dbReference type="ARBA" id="ARBA00022695"/>
    </source>
</evidence>
<comment type="catalytic activity">
    <reaction evidence="7">
        <text>D-glycero-beta-D-manno-heptose 1-phosphate + ATP + H(+) = ADP-D-glycero-beta-D-manno-heptose + diphosphate</text>
        <dbReference type="Rhea" id="RHEA:27465"/>
        <dbReference type="ChEBI" id="CHEBI:15378"/>
        <dbReference type="ChEBI" id="CHEBI:30616"/>
        <dbReference type="ChEBI" id="CHEBI:33019"/>
        <dbReference type="ChEBI" id="CHEBI:59967"/>
        <dbReference type="ChEBI" id="CHEBI:61593"/>
        <dbReference type="EC" id="2.7.7.70"/>
    </reaction>
</comment>
<gene>
    <name evidence="9" type="ORF">A2519_16630</name>
</gene>
<evidence type="ECO:0000256" key="7">
    <source>
        <dbReference type="ARBA" id="ARBA00047428"/>
    </source>
</evidence>
<feature type="domain" description="Cytidyltransferase-like" evidence="8">
    <location>
        <begin position="28"/>
        <end position="141"/>
    </location>
</feature>
<name>A0A1F7F6J8_UNCRA</name>
<dbReference type="GO" id="GO:0016773">
    <property type="term" value="F:phosphotransferase activity, alcohol group as acceptor"/>
    <property type="evidence" value="ECO:0007669"/>
    <property type="project" value="InterPro"/>
</dbReference>
<keyword evidence="5" id="KW-0067">ATP-binding</keyword>
<comment type="caution">
    <text evidence="9">The sequence shown here is derived from an EMBL/GenBank/DDBJ whole genome shotgun (WGS) entry which is preliminary data.</text>
</comment>
<keyword evidence="6" id="KW-0119">Carbohydrate metabolism</keyword>
<evidence type="ECO:0000256" key="5">
    <source>
        <dbReference type="ARBA" id="ARBA00022840"/>
    </source>
</evidence>
<dbReference type="InterPro" id="IPR004821">
    <property type="entry name" value="Cyt_trans-like"/>
</dbReference>
<keyword evidence="3" id="KW-0548">Nucleotidyltransferase</keyword>
<dbReference type="Gene3D" id="3.40.50.620">
    <property type="entry name" value="HUPs"/>
    <property type="match status" value="1"/>
</dbReference>
<dbReference type="GO" id="GO:0005524">
    <property type="term" value="F:ATP binding"/>
    <property type="evidence" value="ECO:0007669"/>
    <property type="project" value="UniProtKB-KW"/>
</dbReference>